<organism evidence="1 2">
    <name type="scientific">Streptacidiphilus jeojiensis</name>
    <dbReference type="NCBI Taxonomy" id="3229225"/>
    <lineage>
        <taxon>Bacteria</taxon>
        <taxon>Bacillati</taxon>
        <taxon>Actinomycetota</taxon>
        <taxon>Actinomycetes</taxon>
        <taxon>Kitasatosporales</taxon>
        <taxon>Streptomycetaceae</taxon>
        <taxon>Streptacidiphilus</taxon>
    </lineage>
</organism>
<dbReference type="Pfam" id="PF20199">
    <property type="entry name" value="RepSA"/>
    <property type="match status" value="1"/>
</dbReference>
<sequence>MTGNPFENPDARRAHLEYLDRLARLDSIDRDLVRLGQTPNLERWLEQITATGGCAHPIYLSGHNTHVDPGTGEILRHYSTRDEPGERLVMRCRNRRASYCPSCSWQYQGDTFQLVRAGLVGGKGVPASVTSHPRVFATLTAPSFGKVHRAGDCHGIRANRCQHGTPGGCGQSHDESDPLVGQALCSHCYDYVGHVLWNAHAGRLWKGFRDTLYGQLGTRSGVGWSAVRKSLRVSVAKVAEYQRRGSIHFHAVIRLDGPTGPEYPPPAWATADLVLDTLMTAAAAVAVSAPVSSAYGDRWLVFGEQIEAHPLSGGDDQSIGDEQVAAYVAKYTSKSVDDSGALDRRIMSHADVQTLRATAHVRALVGTCWRLGSLPELEHLRLRACAHNLGYRGQCLSKTRVYSTTFRALRAERSEYRAGRPATAEIGTAVESNWRYVGRGYTPGEALLAAGIAEDLARSREPAREDAREGEHGR</sequence>
<dbReference type="EMBL" id="JBEUKS010000005">
    <property type="protein sequence ID" value="MFC1439784.1"/>
    <property type="molecule type" value="Genomic_DNA"/>
</dbReference>
<proteinExistence type="predicted"/>
<comment type="caution">
    <text evidence="1">The sequence shown here is derived from an EMBL/GenBank/DDBJ whole genome shotgun (WGS) entry which is preliminary data.</text>
</comment>
<reference evidence="1 2" key="1">
    <citation type="submission" date="2024-06" db="EMBL/GenBank/DDBJ databases">
        <authorList>
            <person name="Lee S.D."/>
        </authorList>
    </citation>
    <scope>NUCLEOTIDE SEQUENCE [LARGE SCALE GENOMIC DNA]</scope>
    <source>
        <strain evidence="1 2">N1-10</strain>
    </source>
</reference>
<gene>
    <name evidence="1" type="ORF">ABUW04_16120</name>
</gene>
<evidence type="ECO:0000313" key="2">
    <source>
        <dbReference type="Proteomes" id="UP001592581"/>
    </source>
</evidence>
<keyword evidence="2" id="KW-1185">Reference proteome</keyword>
<dbReference type="RefSeq" id="WP_380565389.1">
    <property type="nucleotide sequence ID" value="NZ_JBEUKS010000005.1"/>
</dbReference>
<protein>
    <submittedName>
        <fullName evidence="1">Replication initiator</fullName>
    </submittedName>
</protein>
<dbReference type="Proteomes" id="UP001592581">
    <property type="component" value="Unassembled WGS sequence"/>
</dbReference>
<evidence type="ECO:0000313" key="1">
    <source>
        <dbReference type="EMBL" id="MFC1439784.1"/>
    </source>
</evidence>
<accession>A0ABV6XPA4</accession>
<name>A0ABV6XPA4_9ACTN</name>
<dbReference type="InterPro" id="IPR046828">
    <property type="entry name" value="RepSA"/>
</dbReference>